<dbReference type="OrthoDB" id="7866821at2"/>
<dbReference type="AlphaFoldDB" id="A0A3M0MB13"/>
<protein>
    <recommendedName>
        <fullName evidence="4">Polyketide synthase</fullName>
    </recommendedName>
</protein>
<feature type="chain" id="PRO_5018082682" description="Polyketide synthase" evidence="1">
    <location>
        <begin position="30"/>
        <end position="113"/>
    </location>
</feature>
<gene>
    <name evidence="2" type="ORF">C9E81_11920</name>
</gene>
<sequence>MRRVASIVVTLFLALYATGAVLHPAGASAMSFDMAISADMGMDMSDCRSCDVDEGGGAGQACDMICTTPMVAPLVASMGPLLAIPPTQEHPLNRVSLTGLIESPEPFPPRIFI</sequence>
<name>A0A3M0MB13_9RHOB</name>
<proteinExistence type="predicted"/>
<comment type="caution">
    <text evidence="2">The sequence shown here is derived from an EMBL/GenBank/DDBJ whole genome shotgun (WGS) entry which is preliminary data.</text>
</comment>
<evidence type="ECO:0000313" key="3">
    <source>
        <dbReference type="Proteomes" id="UP000273516"/>
    </source>
</evidence>
<dbReference type="Proteomes" id="UP000273516">
    <property type="component" value="Unassembled WGS sequence"/>
</dbReference>
<evidence type="ECO:0000313" key="2">
    <source>
        <dbReference type="EMBL" id="RMC34799.1"/>
    </source>
</evidence>
<organism evidence="2 3">
    <name type="scientific">Paracoccus alkanivorans</name>
    <dbReference type="NCBI Taxonomy" id="2116655"/>
    <lineage>
        <taxon>Bacteria</taxon>
        <taxon>Pseudomonadati</taxon>
        <taxon>Pseudomonadota</taxon>
        <taxon>Alphaproteobacteria</taxon>
        <taxon>Rhodobacterales</taxon>
        <taxon>Paracoccaceae</taxon>
        <taxon>Paracoccus</taxon>
    </lineage>
</organism>
<feature type="signal peptide" evidence="1">
    <location>
        <begin position="1"/>
        <end position="29"/>
    </location>
</feature>
<dbReference type="EMBL" id="QOKZ01000004">
    <property type="protein sequence ID" value="RMC34799.1"/>
    <property type="molecule type" value="Genomic_DNA"/>
</dbReference>
<dbReference type="RefSeq" id="WP_122112576.1">
    <property type="nucleotide sequence ID" value="NZ_QOKZ01000004.1"/>
</dbReference>
<reference evidence="2 3" key="1">
    <citation type="submission" date="2018-07" db="EMBL/GenBank/DDBJ databases">
        <authorList>
            <person name="Zhang Y."/>
            <person name="Wang L."/>
            <person name="Ma S."/>
        </authorList>
    </citation>
    <scope>NUCLEOTIDE SEQUENCE [LARGE SCALE GENOMIC DNA]</scope>
    <source>
        <strain evidence="2 3">4-2</strain>
    </source>
</reference>
<evidence type="ECO:0008006" key="4">
    <source>
        <dbReference type="Google" id="ProtNLM"/>
    </source>
</evidence>
<keyword evidence="3" id="KW-1185">Reference proteome</keyword>
<keyword evidence="1" id="KW-0732">Signal</keyword>
<accession>A0A3M0MB13</accession>
<evidence type="ECO:0000256" key="1">
    <source>
        <dbReference type="SAM" id="SignalP"/>
    </source>
</evidence>